<keyword evidence="1" id="KW-0472">Membrane</keyword>
<feature type="transmembrane region" description="Helical" evidence="1">
    <location>
        <begin position="29"/>
        <end position="49"/>
    </location>
</feature>
<organism evidence="2">
    <name type="scientific">Megalophaedusa surugensis</name>
    <dbReference type="NCBI Taxonomy" id="1885878"/>
    <lineage>
        <taxon>Eukaryota</taxon>
        <taxon>Metazoa</taxon>
        <taxon>Spiralia</taxon>
        <taxon>Lophotrochozoa</taxon>
        <taxon>Mollusca</taxon>
        <taxon>Gastropoda</taxon>
        <taxon>Heterobranchia</taxon>
        <taxon>Euthyneura</taxon>
        <taxon>Panpulmonata</taxon>
        <taxon>Eupulmonata</taxon>
        <taxon>Stylommatophora</taxon>
        <taxon>Helicina</taxon>
        <taxon>Clausilioidea</taxon>
        <taxon>Clausiliidae</taxon>
        <taxon>Phaedusinae</taxon>
        <taxon>Megalophaedusa</taxon>
    </lineage>
</organism>
<keyword evidence="1" id="KW-0812">Transmembrane</keyword>
<sequence length="96" mass="10633">MTVFLCLSLLMVLLLVIFFSTKKSFLSSLLVLESMVLISLVLSISLFWLAGNDLFLFVLLLTFVVCEAGLGLSLLLSYMKITGSDNIFSFGQLIEN</sequence>
<keyword evidence="1" id="KW-1133">Transmembrane helix</keyword>
<dbReference type="EMBL" id="LC171875">
    <property type="protein sequence ID" value="BBA10001.1"/>
    <property type="molecule type" value="Genomic_DNA"/>
</dbReference>
<reference evidence="2" key="1">
    <citation type="journal article" date="2017" name="Zool. J. Linn. Soc.">
        <title>Molecular phylogeny, frequent parallel evolution and new system of Japanese clausiliid land snails (Gastropoda: Stylommatophora).</title>
        <authorList>
            <person name="Motochin R."/>
            <person name="Wang M."/>
            <person name="Ueshima R."/>
        </authorList>
    </citation>
    <scope>NUCLEOTIDE SEQUENCE</scope>
    <source>
        <strain evidence="2">111</strain>
        <tissue evidence="2">Muscle</tissue>
    </source>
</reference>
<feature type="transmembrane region" description="Helical" evidence="1">
    <location>
        <begin position="56"/>
        <end position="79"/>
    </location>
</feature>
<accession>A0A224AAM9</accession>
<keyword evidence="2" id="KW-0496">Mitochondrion</keyword>
<name>A0A224AAM9_9EUPU</name>
<evidence type="ECO:0000256" key="1">
    <source>
        <dbReference type="SAM" id="Phobius"/>
    </source>
</evidence>
<protein>
    <submittedName>
        <fullName evidence="2">NADH dehydrogenase subunit 4L</fullName>
    </submittedName>
</protein>
<dbReference type="Gene3D" id="1.10.287.3510">
    <property type="match status" value="1"/>
</dbReference>
<evidence type="ECO:0000313" key="2">
    <source>
        <dbReference type="EMBL" id="BBA10001.1"/>
    </source>
</evidence>
<dbReference type="AlphaFoldDB" id="A0A224AAM9"/>
<geneLocation type="mitochondrion" evidence="2"/>
<gene>
    <name evidence="2" type="primary">ND4L</name>
</gene>
<proteinExistence type="predicted"/>